<dbReference type="EMBL" id="CYUD01000016">
    <property type="protein sequence ID" value="CUK16771.1"/>
    <property type="molecule type" value="Genomic_DNA"/>
</dbReference>
<evidence type="ECO:0000313" key="2">
    <source>
        <dbReference type="Proteomes" id="UP000051260"/>
    </source>
</evidence>
<sequence>MQLYIFGTSVGHRMNKLALTAMALISTGAVWGAGMERWGDSGDWTILIDPEKGSGCLAWKPFENDMTVEIGAAPNQAGGFFAAFNPAWVQIEDGATGMVKFDFGDAKFEGEAIGVFKNGVPGGYAFFDNPAFVTEFGKRQSVTIIGESGAEVELDLSGSAKAIEAVLECQAEQPEPLKN</sequence>
<organism evidence="1 2">
    <name type="scientific">Ruegeria denitrificans</name>
    <dbReference type="NCBI Taxonomy" id="1715692"/>
    <lineage>
        <taxon>Bacteria</taxon>
        <taxon>Pseudomonadati</taxon>
        <taxon>Pseudomonadota</taxon>
        <taxon>Alphaproteobacteria</taxon>
        <taxon>Rhodobacterales</taxon>
        <taxon>Roseobacteraceae</taxon>
        <taxon>Ruegeria</taxon>
    </lineage>
</organism>
<dbReference type="AlphaFoldDB" id="A0A0P1IJI2"/>
<dbReference type="Proteomes" id="UP000051260">
    <property type="component" value="Unassembled WGS sequence"/>
</dbReference>
<dbReference type="STRING" id="1715692.RUE5091_04036"/>
<name>A0A0P1IJI2_9RHOB</name>
<proteinExistence type="predicted"/>
<accession>A0A0P1IJI2</accession>
<evidence type="ECO:0000313" key="1">
    <source>
        <dbReference type="EMBL" id="CUK16771.1"/>
    </source>
</evidence>
<keyword evidence="2" id="KW-1185">Reference proteome</keyword>
<protein>
    <submittedName>
        <fullName evidence="1">Uncharacterized protein</fullName>
    </submittedName>
</protein>
<reference evidence="2" key="1">
    <citation type="submission" date="2015-09" db="EMBL/GenBank/DDBJ databases">
        <authorList>
            <person name="Rodrigo-Torres L."/>
            <person name="Arahal D.R."/>
        </authorList>
    </citation>
    <scope>NUCLEOTIDE SEQUENCE [LARGE SCALE GENOMIC DNA]</scope>
    <source>
        <strain evidence="2">CECT 5091</strain>
    </source>
</reference>
<gene>
    <name evidence="1" type="ORF">RUE5091_04036</name>
</gene>